<keyword evidence="2" id="KW-1185">Reference proteome</keyword>
<gene>
    <name evidence="1" type="ORF">PMAYCL1PPCAC_11797</name>
</gene>
<evidence type="ECO:0000313" key="1">
    <source>
        <dbReference type="EMBL" id="GMR41602.1"/>
    </source>
</evidence>
<name>A0AAN4ZHV8_9BILA</name>
<evidence type="ECO:0000313" key="2">
    <source>
        <dbReference type="Proteomes" id="UP001328107"/>
    </source>
</evidence>
<sequence>VLFALFLPSFSSENVYCTYYRETNEITCGTVTCPVHEPPNADLDKEGLDVKLPKGWYRIGVMAIRHDTSWFNLYRRRAVGDGYWDFYTQVPERNCVGGWGLHAGDNRSGSISVKDKRCFDRLVYQIERKSTIEKFDVFQCRKCLLHSCWLGFRMLPHSREYLTNLRSY</sequence>
<comment type="caution">
    <text evidence="1">The sequence shown here is derived from an EMBL/GenBank/DDBJ whole genome shotgun (WGS) entry which is preliminary data.</text>
</comment>
<dbReference type="AlphaFoldDB" id="A0AAN4ZHV8"/>
<accession>A0AAN4ZHV8</accession>
<feature type="non-terminal residue" evidence="1">
    <location>
        <position position="1"/>
    </location>
</feature>
<reference evidence="2" key="1">
    <citation type="submission" date="2022-10" db="EMBL/GenBank/DDBJ databases">
        <title>Genome assembly of Pristionchus species.</title>
        <authorList>
            <person name="Yoshida K."/>
            <person name="Sommer R.J."/>
        </authorList>
    </citation>
    <scope>NUCLEOTIDE SEQUENCE [LARGE SCALE GENOMIC DNA]</scope>
    <source>
        <strain evidence="2">RS5460</strain>
    </source>
</reference>
<dbReference type="EMBL" id="BTRK01000003">
    <property type="protein sequence ID" value="GMR41602.1"/>
    <property type="molecule type" value="Genomic_DNA"/>
</dbReference>
<organism evidence="1 2">
    <name type="scientific">Pristionchus mayeri</name>
    <dbReference type="NCBI Taxonomy" id="1317129"/>
    <lineage>
        <taxon>Eukaryota</taxon>
        <taxon>Metazoa</taxon>
        <taxon>Ecdysozoa</taxon>
        <taxon>Nematoda</taxon>
        <taxon>Chromadorea</taxon>
        <taxon>Rhabditida</taxon>
        <taxon>Rhabditina</taxon>
        <taxon>Diplogasteromorpha</taxon>
        <taxon>Diplogasteroidea</taxon>
        <taxon>Neodiplogasteridae</taxon>
        <taxon>Pristionchus</taxon>
    </lineage>
</organism>
<proteinExistence type="predicted"/>
<dbReference type="Proteomes" id="UP001328107">
    <property type="component" value="Unassembled WGS sequence"/>
</dbReference>
<protein>
    <submittedName>
        <fullName evidence="1">Uncharacterized protein</fullName>
    </submittedName>
</protein>